<reference evidence="1" key="1">
    <citation type="submission" date="2018-05" db="EMBL/GenBank/DDBJ databases">
        <authorList>
            <person name="Lanie J.A."/>
            <person name="Ng W.-L."/>
            <person name="Kazmierczak K.M."/>
            <person name="Andrzejewski T.M."/>
            <person name="Davidsen T.M."/>
            <person name="Wayne K.J."/>
            <person name="Tettelin H."/>
            <person name="Glass J.I."/>
            <person name="Rusch D."/>
            <person name="Podicherti R."/>
            <person name="Tsui H.-C.T."/>
            <person name="Winkler M.E."/>
        </authorList>
    </citation>
    <scope>NUCLEOTIDE SEQUENCE</scope>
</reference>
<gene>
    <name evidence="1" type="ORF">METZ01_LOCUS360774</name>
</gene>
<feature type="non-terminal residue" evidence="1">
    <location>
        <position position="40"/>
    </location>
</feature>
<protein>
    <submittedName>
        <fullName evidence="1">Uncharacterized protein</fullName>
    </submittedName>
</protein>
<name>A0A382SD84_9ZZZZ</name>
<sequence>MAFWIVVTGSEIYEKTKNLKFTKHGFKSTRNKLAQKITAG</sequence>
<proteinExistence type="predicted"/>
<accession>A0A382SD84</accession>
<dbReference type="EMBL" id="UINC01128274">
    <property type="protein sequence ID" value="SVD07920.1"/>
    <property type="molecule type" value="Genomic_DNA"/>
</dbReference>
<evidence type="ECO:0000313" key="1">
    <source>
        <dbReference type="EMBL" id="SVD07920.1"/>
    </source>
</evidence>
<dbReference type="AlphaFoldDB" id="A0A382SD84"/>
<organism evidence="1">
    <name type="scientific">marine metagenome</name>
    <dbReference type="NCBI Taxonomy" id="408172"/>
    <lineage>
        <taxon>unclassified sequences</taxon>
        <taxon>metagenomes</taxon>
        <taxon>ecological metagenomes</taxon>
    </lineage>
</organism>